<evidence type="ECO:0000313" key="1">
    <source>
        <dbReference type="EMBL" id="SVD17046.1"/>
    </source>
</evidence>
<accession>A0A382T4P9</accession>
<dbReference type="EMBL" id="UINC01133863">
    <property type="protein sequence ID" value="SVD17046.1"/>
    <property type="molecule type" value="Genomic_DNA"/>
</dbReference>
<protein>
    <submittedName>
        <fullName evidence="1">Uncharacterized protein</fullName>
    </submittedName>
</protein>
<reference evidence="1" key="1">
    <citation type="submission" date="2018-05" db="EMBL/GenBank/DDBJ databases">
        <authorList>
            <person name="Lanie J.A."/>
            <person name="Ng W.-L."/>
            <person name="Kazmierczak K.M."/>
            <person name="Andrzejewski T.M."/>
            <person name="Davidsen T.M."/>
            <person name="Wayne K.J."/>
            <person name="Tettelin H."/>
            <person name="Glass J.I."/>
            <person name="Rusch D."/>
            <person name="Podicherti R."/>
            <person name="Tsui H.-C.T."/>
            <person name="Winkler M.E."/>
        </authorList>
    </citation>
    <scope>NUCLEOTIDE SEQUENCE</scope>
</reference>
<proteinExistence type="predicted"/>
<name>A0A382T4P9_9ZZZZ</name>
<gene>
    <name evidence="1" type="ORF">METZ01_LOCUS369900</name>
</gene>
<dbReference type="AlphaFoldDB" id="A0A382T4P9"/>
<organism evidence="1">
    <name type="scientific">marine metagenome</name>
    <dbReference type="NCBI Taxonomy" id="408172"/>
    <lineage>
        <taxon>unclassified sequences</taxon>
        <taxon>metagenomes</taxon>
        <taxon>ecological metagenomes</taxon>
    </lineage>
</organism>
<sequence length="38" mass="3980">MVGIPNPNLDWGRAGQANAIRVVCGFNRDELGLALIAG</sequence>